<feature type="transmembrane region" description="Helical" evidence="1">
    <location>
        <begin position="38"/>
        <end position="60"/>
    </location>
</feature>
<feature type="transmembrane region" description="Helical" evidence="1">
    <location>
        <begin position="303"/>
        <end position="320"/>
    </location>
</feature>
<dbReference type="InterPro" id="IPR002656">
    <property type="entry name" value="Acyl_transf_3_dom"/>
</dbReference>
<dbReference type="Proteomes" id="UP000269923">
    <property type="component" value="Unassembled WGS sequence"/>
</dbReference>
<dbReference type="AlphaFoldDB" id="A0A3P2A3D1"/>
<feature type="transmembrane region" description="Helical" evidence="1">
    <location>
        <begin position="72"/>
        <end position="97"/>
    </location>
</feature>
<evidence type="ECO:0000259" key="2">
    <source>
        <dbReference type="Pfam" id="PF01757"/>
    </source>
</evidence>
<evidence type="ECO:0000313" key="4">
    <source>
        <dbReference type="Proteomes" id="UP000269923"/>
    </source>
</evidence>
<dbReference type="OrthoDB" id="9814956at2"/>
<keyword evidence="4" id="KW-1185">Reference proteome</keyword>
<dbReference type="GO" id="GO:0016747">
    <property type="term" value="F:acyltransferase activity, transferring groups other than amino-acyl groups"/>
    <property type="evidence" value="ECO:0007669"/>
    <property type="project" value="InterPro"/>
</dbReference>
<comment type="caution">
    <text evidence="3">The sequence shown here is derived from an EMBL/GenBank/DDBJ whole genome shotgun (WGS) entry which is preliminary data.</text>
</comment>
<proteinExistence type="predicted"/>
<organism evidence="3 4">
    <name type="scientific">Conchiformibius steedae</name>
    <dbReference type="NCBI Taxonomy" id="153493"/>
    <lineage>
        <taxon>Bacteria</taxon>
        <taxon>Pseudomonadati</taxon>
        <taxon>Pseudomonadota</taxon>
        <taxon>Betaproteobacteria</taxon>
        <taxon>Neisseriales</taxon>
        <taxon>Neisseriaceae</taxon>
        <taxon>Conchiformibius</taxon>
    </lineage>
</organism>
<feature type="transmembrane region" description="Helical" evidence="1">
    <location>
        <begin position="109"/>
        <end position="129"/>
    </location>
</feature>
<dbReference type="PANTHER" id="PTHR37312:SF1">
    <property type="entry name" value="MEMBRANE-BOUND ACYLTRANSFERASE YKRP-RELATED"/>
    <property type="match status" value="1"/>
</dbReference>
<evidence type="ECO:0000256" key="1">
    <source>
        <dbReference type="SAM" id="Phobius"/>
    </source>
</evidence>
<dbReference type="RefSeq" id="WP_124795208.1">
    <property type="nucleotide sequence ID" value="NZ_RQYC01000010.1"/>
</dbReference>
<feature type="transmembrane region" description="Helical" evidence="1">
    <location>
        <begin position="7"/>
        <end position="26"/>
    </location>
</feature>
<keyword evidence="1" id="KW-1133">Transmembrane helix</keyword>
<dbReference type="InterPro" id="IPR052734">
    <property type="entry name" value="Nod_factor_acetyltransferase"/>
</dbReference>
<keyword evidence="1" id="KW-0472">Membrane</keyword>
<dbReference type="EMBL" id="RQYC01000010">
    <property type="protein sequence ID" value="RRD89849.1"/>
    <property type="molecule type" value="Genomic_DNA"/>
</dbReference>
<keyword evidence="1" id="KW-0812">Transmembrane</keyword>
<feature type="domain" description="Acyltransferase 3" evidence="2">
    <location>
        <begin position="10"/>
        <end position="321"/>
    </location>
</feature>
<evidence type="ECO:0000313" key="3">
    <source>
        <dbReference type="EMBL" id="RRD89849.1"/>
    </source>
</evidence>
<feature type="transmembrane region" description="Helical" evidence="1">
    <location>
        <begin position="241"/>
        <end position="266"/>
    </location>
</feature>
<feature type="transmembrane region" description="Helical" evidence="1">
    <location>
        <begin position="278"/>
        <end position="297"/>
    </location>
</feature>
<sequence length="344" mass="39688">MKPTRHLDADISKALMILLIVFGHYIERLADWNAAWKTPLLNLLYLIHIPTFVFLSGYFFKPQHTFAKIKTLLKLYLVFQLIYTLYQTIVFTLPNYLNTQDIPYQILDFLFYPYWIMWYLLSLILWYALTPLLCRTRFALPIAVLAAVGVAWLPWNTYWFSLGRTLCFLPFFLLGHQYGKHIFAVLRQPARTWHAPVLLILILGVLTAFCLNANLPIQFIYGSFAFWQLGFDNMGGSVVRLLVLVFSLMGVAAALQTGIILAQWHISGVLAELGKRTLGVYLWHGFVVMAVQVWYPFTHDDTVSLLFSLFATITSAWLLSRSWLQGLVYQISFNRNALKNGQSK</sequence>
<name>A0A3P2A3D1_9NEIS</name>
<reference evidence="3 4" key="1">
    <citation type="submission" date="2018-11" db="EMBL/GenBank/DDBJ databases">
        <title>Genomes From Bacteria Associated with the Canine Oral Cavity: a Test Case for Automated Genome-Based Taxonomic Assignment.</title>
        <authorList>
            <person name="Coil D.A."/>
            <person name="Jospin G."/>
            <person name="Darling A.E."/>
            <person name="Wallis C."/>
            <person name="Davis I.J."/>
            <person name="Harris S."/>
            <person name="Eisen J.A."/>
            <person name="Holcombe L.J."/>
            <person name="O'Flynn C."/>
        </authorList>
    </citation>
    <scope>NUCLEOTIDE SEQUENCE [LARGE SCALE GENOMIC DNA]</scope>
    <source>
        <strain evidence="3 4">COT-280</strain>
    </source>
</reference>
<feature type="transmembrane region" description="Helical" evidence="1">
    <location>
        <begin position="136"/>
        <end position="153"/>
    </location>
</feature>
<protein>
    <recommendedName>
        <fullName evidence="2">Acyltransferase 3 domain-containing protein</fullName>
    </recommendedName>
</protein>
<gene>
    <name evidence="3" type="ORF">EII21_07385</name>
</gene>
<feature type="transmembrane region" description="Helical" evidence="1">
    <location>
        <begin position="197"/>
        <end position="221"/>
    </location>
</feature>
<dbReference type="PANTHER" id="PTHR37312">
    <property type="entry name" value="MEMBRANE-BOUND ACYLTRANSFERASE YKRP-RELATED"/>
    <property type="match status" value="1"/>
</dbReference>
<accession>A0A3P2A3D1</accession>
<dbReference type="Pfam" id="PF01757">
    <property type="entry name" value="Acyl_transf_3"/>
    <property type="match status" value="1"/>
</dbReference>